<dbReference type="Proteomes" id="UP000177480">
    <property type="component" value="Unassembled WGS sequence"/>
</dbReference>
<dbReference type="EMBL" id="MHNK01000007">
    <property type="protein sequence ID" value="OGZ44159.1"/>
    <property type="molecule type" value="Genomic_DNA"/>
</dbReference>
<dbReference type="SUPFAM" id="SSF56047">
    <property type="entry name" value="Ribosomal protein S8"/>
    <property type="match status" value="1"/>
</dbReference>
<comment type="subunit">
    <text evidence="5">Part of the 30S ribosomal subunit. Contacts proteins S5 and S12.</text>
</comment>
<dbReference type="GO" id="GO:0003735">
    <property type="term" value="F:structural constituent of ribosome"/>
    <property type="evidence" value="ECO:0007669"/>
    <property type="project" value="InterPro"/>
</dbReference>
<dbReference type="GO" id="GO:0005737">
    <property type="term" value="C:cytoplasm"/>
    <property type="evidence" value="ECO:0007669"/>
    <property type="project" value="UniProtKB-ARBA"/>
</dbReference>
<evidence type="ECO:0000313" key="8">
    <source>
        <dbReference type="Proteomes" id="UP000177480"/>
    </source>
</evidence>
<dbReference type="NCBIfam" id="NF001109">
    <property type="entry name" value="PRK00136.1"/>
    <property type="match status" value="1"/>
</dbReference>
<evidence type="ECO:0000256" key="2">
    <source>
        <dbReference type="ARBA" id="ARBA00022980"/>
    </source>
</evidence>
<dbReference type="InterPro" id="IPR000630">
    <property type="entry name" value="Ribosomal_uS8"/>
</dbReference>
<accession>A0A1G2G1H9</accession>
<keyword evidence="3 5" id="KW-0687">Ribonucleoprotein</keyword>
<dbReference type="InterPro" id="IPR035987">
    <property type="entry name" value="Ribosomal_uS8_sf"/>
</dbReference>
<protein>
    <recommendedName>
        <fullName evidence="4 5">Small ribosomal subunit protein uS8</fullName>
    </recommendedName>
</protein>
<dbReference type="Pfam" id="PF00410">
    <property type="entry name" value="Ribosomal_S8"/>
    <property type="match status" value="1"/>
</dbReference>
<dbReference type="GO" id="GO:1990904">
    <property type="term" value="C:ribonucleoprotein complex"/>
    <property type="evidence" value="ECO:0007669"/>
    <property type="project" value="UniProtKB-KW"/>
</dbReference>
<evidence type="ECO:0000256" key="3">
    <source>
        <dbReference type="ARBA" id="ARBA00023274"/>
    </source>
</evidence>
<name>A0A1G2G1H9_9BACT</name>
<dbReference type="Gene3D" id="3.30.1370.30">
    <property type="match status" value="1"/>
</dbReference>
<dbReference type="PROSITE" id="PS00053">
    <property type="entry name" value="RIBOSOMAL_S8"/>
    <property type="match status" value="1"/>
</dbReference>
<dbReference type="GO" id="GO:0006412">
    <property type="term" value="P:translation"/>
    <property type="evidence" value="ECO:0007669"/>
    <property type="project" value="UniProtKB-UniRule"/>
</dbReference>
<comment type="function">
    <text evidence="5">One of the primary rRNA binding proteins, it binds directly to 16S rRNA central domain where it helps coordinate assembly of the platform of the 30S subunit.</text>
</comment>
<dbReference type="STRING" id="1802114.A2719_02240"/>
<gene>
    <name evidence="5" type="primary">rpsH</name>
    <name evidence="7" type="ORF">A2719_02240</name>
</gene>
<organism evidence="7 8">
    <name type="scientific">Candidatus Ryanbacteria bacterium RIFCSPHIGHO2_01_FULL_45_22</name>
    <dbReference type="NCBI Taxonomy" id="1802114"/>
    <lineage>
        <taxon>Bacteria</taxon>
        <taxon>Candidatus Ryaniibacteriota</taxon>
    </lineage>
</organism>
<evidence type="ECO:0000313" key="7">
    <source>
        <dbReference type="EMBL" id="OGZ44159.1"/>
    </source>
</evidence>
<evidence type="ECO:0000256" key="4">
    <source>
        <dbReference type="ARBA" id="ARBA00035258"/>
    </source>
</evidence>
<evidence type="ECO:0000256" key="5">
    <source>
        <dbReference type="HAMAP-Rule" id="MF_01302"/>
    </source>
</evidence>
<reference evidence="7 8" key="1">
    <citation type="journal article" date="2016" name="Nat. Commun.">
        <title>Thousands of microbial genomes shed light on interconnected biogeochemical processes in an aquifer system.</title>
        <authorList>
            <person name="Anantharaman K."/>
            <person name="Brown C.T."/>
            <person name="Hug L.A."/>
            <person name="Sharon I."/>
            <person name="Castelle C.J."/>
            <person name="Probst A.J."/>
            <person name="Thomas B.C."/>
            <person name="Singh A."/>
            <person name="Wilkins M.J."/>
            <person name="Karaoz U."/>
            <person name="Brodie E.L."/>
            <person name="Williams K.H."/>
            <person name="Hubbard S.S."/>
            <person name="Banfield J.F."/>
        </authorList>
    </citation>
    <scope>NUCLEOTIDE SEQUENCE [LARGE SCALE GENOMIC DNA]</scope>
</reference>
<keyword evidence="5" id="KW-0699">rRNA-binding</keyword>
<dbReference type="PANTHER" id="PTHR11758">
    <property type="entry name" value="40S RIBOSOMAL PROTEIN S15A"/>
    <property type="match status" value="1"/>
</dbReference>
<dbReference type="GO" id="GO:0019843">
    <property type="term" value="F:rRNA binding"/>
    <property type="evidence" value="ECO:0007669"/>
    <property type="project" value="UniProtKB-UniRule"/>
</dbReference>
<comment type="caution">
    <text evidence="7">The sequence shown here is derived from an EMBL/GenBank/DDBJ whole genome shotgun (WGS) entry which is preliminary data.</text>
</comment>
<evidence type="ECO:0000256" key="6">
    <source>
        <dbReference type="RuleBase" id="RU003660"/>
    </source>
</evidence>
<dbReference type="AlphaFoldDB" id="A0A1G2G1H9"/>
<proteinExistence type="inferred from homology"/>
<comment type="similarity">
    <text evidence="1 5 6">Belongs to the universal ribosomal protein uS8 family.</text>
</comment>
<dbReference type="Gene3D" id="3.30.1490.10">
    <property type="match status" value="1"/>
</dbReference>
<dbReference type="InterPro" id="IPR047863">
    <property type="entry name" value="Ribosomal_uS8_CS"/>
</dbReference>
<dbReference type="GO" id="GO:0005840">
    <property type="term" value="C:ribosome"/>
    <property type="evidence" value="ECO:0007669"/>
    <property type="project" value="UniProtKB-KW"/>
</dbReference>
<keyword evidence="2 5" id="KW-0689">Ribosomal protein</keyword>
<sequence length="135" mass="15294">MFKFIMDPISDMIIRISNAQAVRKHSVVVPYSAIKDEIVRVLKEAGFVDDVIKRGRRNRRVLDIIIAYDKDGNARMHGFRRISKQSQRAYARSRDLRDSRKGVGGMFIVSTSRGVMSSPAARMAHVGGEVLCEVW</sequence>
<dbReference type="HAMAP" id="MF_01302_B">
    <property type="entry name" value="Ribosomal_uS8_B"/>
    <property type="match status" value="1"/>
</dbReference>
<keyword evidence="5" id="KW-0694">RNA-binding</keyword>
<dbReference type="FunFam" id="3.30.1490.10:FF:000001">
    <property type="entry name" value="30S ribosomal protein S8"/>
    <property type="match status" value="1"/>
</dbReference>
<evidence type="ECO:0000256" key="1">
    <source>
        <dbReference type="ARBA" id="ARBA00006471"/>
    </source>
</evidence>